<sequence length="357" mass="39862">MWGLLALDFAMYAQRTLACCELYRSSRLGCLTAHEPNQDACLHAESAAWGHRTASSVVIHSCIMFPSLRCPHRPIHCTTEAQTRKETTKHLSSHRSLPMSGVYVGTAVRLLVLLILTPSIFYAFFNLGLMVAKNFIIEAYISRWKMEMRSFSMGPPPAWLDDPPVDFLHLPPGSDKHAHFSLSLMIKNNPHWLKVEVFSVQMRAFGSTLTNLFGDGAAVGEDGSLSLAERVPLADVCESPYLCLRYSPSTELVAFEIYFEAKFTLFGHRSNAFMLETKVTGDAPVGGNYRDDHKLSRRGEMTARNCWEAKHSEAASISPGPNFGEVIVTEANYRPSLEFIRLDALSDDRLAPLLFNV</sequence>
<keyword evidence="1" id="KW-0732">Signal</keyword>
<organism evidence="2 3">
    <name type="scientific">Perkinsus olseni</name>
    <name type="common">Perkinsus atlanticus</name>
    <dbReference type="NCBI Taxonomy" id="32597"/>
    <lineage>
        <taxon>Eukaryota</taxon>
        <taxon>Sar</taxon>
        <taxon>Alveolata</taxon>
        <taxon>Perkinsozoa</taxon>
        <taxon>Perkinsea</taxon>
        <taxon>Perkinsida</taxon>
        <taxon>Perkinsidae</taxon>
        <taxon>Perkinsus</taxon>
    </lineage>
</organism>
<comment type="caution">
    <text evidence="2">The sequence shown here is derived from an EMBL/GenBank/DDBJ whole genome shotgun (WGS) entry which is preliminary data.</text>
</comment>
<evidence type="ECO:0000256" key="1">
    <source>
        <dbReference type="SAM" id="SignalP"/>
    </source>
</evidence>
<proteinExistence type="predicted"/>
<gene>
    <name evidence="2" type="ORF">FOZ60_009491</name>
</gene>
<dbReference type="Proteomes" id="UP000541610">
    <property type="component" value="Unassembled WGS sequence"/>
</dbReference>
<feature type="chain" id="PRO_5029566129" evidence="1">
    <location>
        <begin position="19"/>
        <end position="357"/>
    </location>
</feature>
<feature type="signal peptide" evidence="1">
    <location>
        <begin position="1"/>
        <end position="18"/>
    </location>
</feature>
<dbReference type="AlphaFoldDB" id="A0A7J6NH47"/>
<dbReference type="EMBL" id="JABANP010000382">
    <property type="protein sequence ID" value="KAF4683205.1"/>
    <property type="molecule type" value="Genomic_DNA"/>
</dbReference>
<accession>A0A7J6NH47</accession>
<reference evidence="2 3" key="1">
    <citation type="submission" date="2020-04" db="EMBL/GenBank/DDBJ databases">
        <title>Perkinsus olseni comparative genomics.</title>
        <authorList>
            <person name="Bogema D.R."/>
        </authorList>
    </citation>
    <scope>NUCLEOTIDE SEQUENCE [LARGE SCALE GENOMIC DNA]</scope>
    <source>
        <strain evidence="2">00978-12</strain>
    </source>
</reference>
<evidence type="ECO:0000313" key="2">
    <source>
        <dbReference type="EMBL" id="KAF4683205.1"/>
    </source>
</evidence>
<evidence type="ECO:0000313" key="3">
    <source>
        <dbReference type="Proteomes" id="UP000541610"/>
    </source>
</evidence>
<protein>
    <submittedName>
        <fullName evidence="2">Uncharacterized protein</fullName>
    </submittedName>
</protein>
<name>A0A7J6NH47_PEROL</name>